<evidence type="ECO:0000313" key="3">
    <source>
        <dbReference type="EMBL" id="QCE12779.1"/>
    </source>
</evidence>
<evidence type="ECO:0000256" key="1">
    <source>
        <dbReference type="ARBA" id="ARBA00006484"/>
    </source>
</evidence>
<dbReference type="PROSITE" id="PS00061">
    <property type="entry name" value="ADH_SHORT"/>
    <property type="match status" value="1"/>
</dbReference>
<comment type="similarity">
    <text evidence="1">Belongs to the short-chain dehydrogenases/reductases (SDR) family.</text>
</comment>
<dbReference type="EMBL" id="CP039354">
    <property type="protein sequence ID" value="QCE12779.1"/>
    <property type="molecule type" value="Genomic_DNA"/>
</dbReference>
<dbReference type="PANTHER" id="PTHR43180:SF42">
    <property type="entry name" value="SHORT-CHAIN DEHYDROGENASE REDUCTASE ATA1"/>
    <property type="match status" value="1"/>
</dbReference>
<proteinExistence type="inferred from homology"/>
<dbReference type="AlphaFoldDB" id="A0A4D6NJI0"/>
<dbReference type="Pfam" id="PF13561">
    <property type="entry name" value="adh_short_C2"/>
    <property type="match status" value="1"/>
</dbReference>
<keyword evidence="2" id="KW-0560">Oxidoreductase</keyword>
<protein>
    <submittedName>
        <fullName evidence="3">Xanthoxin dehydrogenase</fullName>
    </submittedName>
</protein>
<dbReference type="OrthoDB" id="294295at2759"/>
<dbReference type="GO" id="GO:0016491">
    <property type="term" value="F:oxidoreductase activity"/>
    <property type="evidence" value="ECO:0007669"/>
    <property type="project" value="UniProtKB-KW"/>
</dbReference>
<dbReference type="PANTHER" id="PTHR43180">
    <property type="entry name" value="3-OXOACYL-(ACYL-CARRIER-PROTEIN) REDUCTASE (AFU_ORTHOLOGUE AFUA_6G11210)"/>
    <property type="match status" value="1"/>
</dbReference>
<dbReference type="Proteomes" id="UP000501690">
    <property type="component" value="Linkage Group LG10"/>
</dbReference>
<dbReference type="InterPro" id="IPR036291">
    <property type="entry name" value="NAD(P)-bd_dom_sf"/>
</dbReference>
<accession>A0A4D6NJI0</accession>
<evidence type="ECO:0000256" key="2">
    <source>
        <dbReference type="ARBA" id="ARBA00023002"/>
    </source>
</evidence>
<dbReference type="InterPro" id="IPR020904">
    <property type="entry name" value="Sc_DH/Rdtase_CS"/>
</dbReference>
<dbReference type="Gramene" id="Vigun05g024000.1.v1.2">
    <property type="protein sequence ID" value="Vigun05g024000.1.v1.2"/>
    <property type="gene ID" value="Vigun05g024000.v1.2"/>
</dbReference>
<sequence length="292" mass="31162">MEPRMNQNIETQNSSAKRLADKVAVVTGGARGIGATAAKLFAENGAHVVIADVLDEVGAKVAESIGGRYIHCDVSKEDDVESAINFALSWKGHLDIMLSNAGIGGPEGRSITTIDMDQVRHLFSTNLHGTVHGIKHAARAMIKGRRGGSIICTSSVAAVMGGLALHGYTMTKAAIDGLVRSAACELGEHLIRVNCISPHGIPSEMLLTAFRRFSNVVDITPQCLNEFIGTRASLLKGRGATIEDVAHAALFLASDESGFVTAHDLRVDGGYTYADSRMSYMYQPKKDEKILI</sequence>
<reference evidence="3 4" key="1">
    <citation type="submission" date="2019-04" db="EMBL/GenBank/DDBJ databases">
        <title>An improved genome assembly and genetic linkage map for asparagus bean, Vigna unguiculata ssp. sesquipedialis.</title>
        <authorList>
            <person name="Xia Q."/>
            <person name="Zhang R."/>
            <person name="Dong Y."/>
        </authorList>
    </citation>
    <scope>NUCLEOTIDE SEQUENCE [LARGE SCALE GENOMIC DNA]</scope>
    <source>
        <tissue evidence="3">Leaf</tissue>
    </source>
</reference>
<dbReference type="SUPFAM" id="SSF51735">
    <property type="entry name" value="NAD(P)-binding Rossmann-fold domains"/>
    <property type="match status" value="1"/>
</dbReference>
<evidence type="ECO:0000313" key="4">
    <source>
        <dbReference type="Proteomes" id="UP000501690"/>
    </source>
</evidence>
<name>A0A4D6NJI0_VIGUN</name>
<organism evidence="3 4">
    <name type="scientific">Vigna unguiculata</name>
    <name type="common">Cowpea</name>
    <dbReference type="NCBI Taxonomy" id="3917"/>
    <lineage>
        <taxon>Eukaryota</taxon>
        <taxon>Viridiplantae</taxon>
        <taxon>Streptophyta</taxon>
        <taxon>Embryophyta</taxon>
        <taxon>Tracheophyta</taxon>
        <taxon>Spermatophyta</taxon>
        <taxon>Magnoliopsida</taxon>
        <taxon>eudicotyledons</taxon>
        <taxon>Gunneridae</taxon>
        <taxon>Pentapetalae</taxon>
        <taxon>rosids</taxon>
        <taxon>fabids</taxon>
        <taxon>Fabales</taxon>
        <taxon>Fabaceae</taxon>
        <taxon>Papilionoideae</taxon>
        <taxon>50 kb inversion clade</taxon>
        <taxon>NPAAA clade</taxon>
        <taxon>indigoferoid/millettioid clade</taxon>
        <taxon>Phaseoleae</taxon>
        <taxon>Vigna</taxon>
    </lineage>
</organism>
<dbReference type="InterPro" id="IPR002347">
    <property type="entry name" value="SDR_fam"/>
</dbReference>
<dbReference type="FunFam" id="3.40.50.720:FF:000084">
    <property type="entry name" value="Short-chain dehydrogenase reductase"/>
    <property type="match status" value="1"/>
</dbReference>
<gene>
    <name evidence="3" type="ORF">DEO72_LG10g4029</name>
</gene>
<dbReference type="PRINTS" id="PR00081">
    <property type="entry name" value="GDHRDH"/>
</dbReference>
<dbReference type="Gene3D" id="3.40.50.720">
    <property type="entry name" value="NAD(P)-binding Rossmann-like Domain"/>
    <property type="match status" value="1"/>
</dbReference>
<dbReference type="PRINTS" id="PR00080">
    <property type="entry name" value="SDRFAMILY"/>
</dbReference>
<keyword evidence="4" id="KW-1185">Reference proteome</keyword>